<evidence type="ECO:0000256" key="4">
    <source>
        <dbReference type="ARBA" id="ARBA00022598"/>
    </source>
</evidence>
<dbReference type="NCBIfam" id="NF011291">
    <property type="entry name" value="PRK14703.1"/>
    <property type="match status" value="1"/>
</dbReference>
<dbReference type="InterPro" id="IPR020056">
    <property type="entry name" value="Rbsml_bL25/Gln-tRNA_synth_N"/>
</dbReference>
<dbReference type="InterPro" id="IPR014729">
    <property type="entry name" value="Rossmann-like_a/b/a_fold"/>
</dbReference>
<evidence type="ECO:0000259" key="15">
    <source>
        <dbReference type="Pfam" id="PF20974"/>
    </source>
</evidence>
<dbReference type="Gene3D" id="2.40.240.10">
    <property type="entry name" value="Ribosomal Protein L25, Chain P"/>
    <property type="match status" value="2"/>
</dbReference>
<evidence type="ECO:0000256" key="8">
    <source>
        <dbReference type="ARBA" id="ARBA00023146"/>
    </source>
</evidence>
<dbReference type="FunFam" id="2.40.240.10:FF:000007">
    <property type="entry name" value="Glutamine--tRNA ligase"/>
    <property type="match status" value="1"/>
</dbReference>
<dbReference type="AlphaFoldDB" id="A0A0P7BYE3"/>
<dbReference type="OrthoDB" id="9801560at2"/>
<evidence type="ECO:0000259" key="13">
    <source>
        <dbReference type="Pfam" id="PF00749"/>
    </source>
</evidence>
<dbReference type="PROSITE" id="PS00178">
    <property type="entry name" value="AA_TRNA_LIGASE_I"/>
    <property type="match status" value="1"/>
</dbReference>
<dbReference type="PANTHER" id="PTHR43097">
    <property type="entry name" value="GLUTAMINE-TRNA LIGASE"/>
    <property type="match status" value="1"/>
</dbReference>
<evidence type="ECO:0000259" key="14">
    <source>
        <dbReference type="Pfam" id="PF03950"/>
    </source>
</evidence>
<evidence type="ECO:0000256" key="5">
    <source>
        <dbReference type="ARBA" id="ARBA00022741"/>
    </source>
</evidence>
<keyword evidence="3" id="KW-0963">Cytoplasm</keyword>
<evidence type="ECO:0000313" key="17">
    <source>
        <dbReference type="Proteomes" id="UP000050454"/>
    </source>
</evidence>
<keyword evidence="17" id="KW-1185">Reference proteome</keyword>
<comment type="similarity">
    <text evidence="1 11">Belongs to the class-I aminoacyl-tRNA synthetase family.</text>
</comment>
<keyword evidence="8 11" id="KW-0030">Aminoacyl-tRNA synthetase</keyword>
<reference evidence="16 17" key="1">
    <citation type="submission" date="2015-07" db="EMBL/GenBank/DDBJ databases">
        <title>The draft genome sequence of Leadbetterella sp. JN14-9.</title>
        <authorList>
            <person name="Liu Y."/>
            <person name="Du J."/>
            <person name="Shao Z."/>
        </authorList>
    </citation>
    <scope>NUCLEOTIDE SEQUENCE [LARGE SCALE GENOMIC DNA]</scope>
    <source>
        <strain evidence="16 17">JN14-9</strain>
    </source>
</reference>
<organism evidence="16 17">
    <name type="scientific">Jiulongibacter sediminis</name>
    <dbReference type="NCBI Taxonomy" id="1605367"/>
    <lineage>
        <taxon>Bacteria</taxon>
        <taxon>Pseudomonadati</taxon>
        <taxon>Bacteroidota</taxon>
        <taxon>Cytophagia</taxon>
        <taxon>Cytophagales</taxon>
        <taxon>Leadbetterellaceae</taxon>
        <taxon>Jiulongibacter</taxon>
    </lineage>
</organism>
<dbReference type="GO" id="GO:0005524">
    <property type="term" value="F:ATP binding"/>
    <property type="evidence" value="ECO:0007669"/>
    <property type="project" value="UniProtKB-KW"/>
</dbReference>
<dbReference type="GO" id="GO:0005829">
    <property type="term" value="C:cytosol"/>
    <property type="evidence" value="ECO:0007669"/>
    <property type="project" value="TreeGrafter"/>
</dbReference>
<dbReference type="SUPFAM" id="SSF50715">
    <property type="entry name" value="Ribosomal protein L25-like"/>
    <property type="match status" value="1"/>
</dbReference>
<evidence type="ECO:0000256" key="10">
    <source>
        <dbReference type="NCBIfam" id="TIGR00440"/>
    </source>
</evidence>
<feature type="domain" description="Glutamyl/glutaminyl-tRNA synthetase class Ib catalytic" evidence="13">
    <location>
        <begin position="30"/>
        <end position="337"/>
    </location>
</feature>
<dbReference type="InterPro" id="IPR050132">
    <property type="entry name" value="Gln/Glu-tRNA_Ligase"/>
</dbReference>
<dbReference type="InterPro" id="IPR020058">
    <property type="entry name" value="Glu/Gln-tRNA-synth_Ib_cat-dom"/>
</dbReference>
<dbReference type="FunFam" id="3.40.50.620:FF:000037">
    <property type="entry name" value="Glutamine--tRNA ligase cytoplasmic"/>
    <property type="match status" value="1"/>
</dbReference>
<keyword evidence="4 11" id="KW-0436">Ligase</keyword>
<evidence type="ECO:0000256" key="11">
    <source>
        <dbReference type="RuleBase" id="RU363037"/>
    </source>
</evidence>
<dbReference type="PANTHER" id="PTHR43097:SF5">
    <property type="entry name" value="GLUTAMATE--TRNA LIGASE"/>
    <property type="match status" value="1"/>
</dbReference>
<protein>
    <recommendedName>
        <fullName evidence="2 10">Glutamine--tRNA ligase</fullName>
        <ecNumber evidence="2 10">6.1.1.18</ecNumber>
    </recommendedName>
</protein>
<dbReference type="NCBIfam" id="TIGR00440">
    <property type="entry name" value="glnS"/>
    <property type="match status" value="1"/>
</dbReference>
<dbReference type="Proteomes" id="UP000050454">
    <property type="component" value="Unassembled WGS sequence"/>
</dbReference>
<feature type="domain" description="tRNA synthetases class I (E and Q) anti-codon binding" evidence="15">
    <location>
        <begin position="457"/>
        <end position="530"/>
    </location>
</feature>
<dbReference type="Pfam" id="PF20974">
    <property type="entry name" value="tRNA-synt_1c_C2"/>
    <property type="match status" value="1"/>
</dbReference>
<keyword evidence="6 11" id="KW-0067">ATP-binding</keyword>
<dbReference type="InterPro" id="IPR000924">
    <property type="entry name" value="Glu/Gln-tRNA-synth"/>
</dbReference>
<dbReference type="EC" id="6.1.1.18" evidence="2 10"/>
<gene>
    <name evidence="16" type="ORF">AFM12_14990</name>
</gene>
<keyword evidence="7 11" id="KW-0648">Protein biosynthesis</keyword>
<dbReference type="FunFam" id="1.10.1160.10:FF:000001">
    <property type="entry name" value="Glutamine--tRNA ligase"/>
    <property type="match status" value="1"/>
</dbReference>
<dbReference type="CDD" id="cd00807">
    <property type="entry name" value="GlnRS_core"/>
    <property type="match status" value="1"/>
</dbReference>
<evidence type="ECO:0000256" key="2">
    <source>
        <dbReference type="ARBA" id="ARBA00012836"/>
    </source>
</evidence>
<evidence type="ECO:0000256" key="9">
    <source>
        <dbReference type="ARBA" id="ARBA00048270"/>
    </source>
</evidence>
<dbReference type="InterPro" id="IPR049437">
    <property type="entry name" value="tRNA-synt_1c_C2"/>
</dbReference>
<feature type="region of interest" description="Disordered" evidence="12">
    <location>
        <begin position="128"/>
        <end position="147"/>
    </location>
</feature>
<comment type="catalytic activity">
    <reaction evidence="9">
        <text>tRNA(Gln) + L-glutamine + ATP = L-glutaminyl-tRNA(Gln) + AMP + diphosphate</text>
        <dbReference type="Rhea" id="RHEA:20121"/>
        <dbReference type="Rhea" id="RHEA-COMP:9662"/>
        <dbReference type="Rhea" id="RHEA-COMP:9681"/>
        <dbReference type="ChEBI" id="CHEBI:30616"/>
        <dbReference type="ChEBI" id="CHEBI:33019"/>
        <dbReference type="ChEBI" id="CHEBI:58359"/>
        <dbReference type="ChEBI" id="CHEBI:78442"/>
        <dbReference type="ChEBI" id="CHEBI:78521"/>
        <dbReference type="ChEBI" id="CHEBI:456215"/>
        <dbReference type="EC" id="6.1.1.18"/>
    </reaction>
</comment>
<name>A0A0P7BYE3_9BACT</name>
<proteinExistence type="inferred from homology"/>
<accession>A0A0P7BYE3</accession>
<evidence type="ECO:0000256" key="3">
    <source>
        <dbReference type="ARBA" id="ARBA00022490"/>
    </source>
</evidence>
<dbReference type="Pfam" id="PF03950">
    <property type="entry name" value="tRNA-synt_1c_C"/>
    <property type="match status" value="1"/>
</dbReference>
<evidence type="ECO:0000256" key="6">
    <source>
        <dbReference type="ARBA" id="ARBA00022840"/>
    </source>
</evidence>
<dbReference type="PATRIC" id="fig|1605367.3.peg.416"/>
<dbReference type="InterPro" id="IPR011035">
    <property type="entry name" value="Ribosomal_bL25/Gln-tRNA_synth"/>
</dbReference>
<dbReference type="STRING" id="1605367.AFM12_14990"/>
<keyword evidence="5 11" id="KW-0547">Nucleotide-binding</keyword>
<dbReference type="PRINTS" id="PR00987">
    <property type="entry name" value="TRNASYNTHGLU"/>
</dbReference>
<dbReference type="GO" id="GO:0004819">
    <property type="term" value="F:glutamine-tRNA ligase activity"/>
    <property type="evidence" value="ECO:0007669"/>
    <property type="project" value="UniProtKB-UniRule"/>
</dbReference>
<dbReference type="GO" id="GO:0006425">
    <property type="term" value="P:glutaminyl-tRNA aminoacylation"/>
    <property type="evidence" value="ECO:0007669"/>
    <property type="project" value="UniProtKB-UniRule"/>
</dbReference>
<sequence>MSIKEEKERSLHFIEEIVEADLKAGKHESILTRFPPEPNGYLHIGHAKSIVLNFGLAQKYGGATNLRFDDTNPVTEDTEYVDSIKNDVKWLGYNWVNEFYASDYFDTLYGYAEKLINKGLAYVDESSSEEMAEQKGTPTEPGRRNKFSERSIEENLRIFREMRDGKHPEGSMVLRAKIDMKSSNMLMRDPIIYRIKFAHHHRTGDKWCIYPMYDMAHGQSDSIENITHSVCTLEFVPHRELYDWFIDKLEIFPSKQYEFARLNLTYTVMSKRKLKLLVEEGFVSGWDDPRMPTISGLRRRGYTPKSIRDFCDRIGIAKRDNLIDVSLLEFFIRDHLNKIAERVMVVTDPLKVTVTNVPEGHIEECIIDNNPEDENSGSRLVPFDREIYIEKEDFLEDAPKKFFRLKPGGVVRLKGAYIIECDEVIKDENGEVIELKCHYIENSKSGQDTSGVRTKGVIHWVSQKHHVPAELRVYDRLFKEENVSAYEGDFKDLINENSLEIIKGYAEPSLKEATQDKKYQFMRNGYYVLDDNSTTEKLIFNKTVGLKDSWNKK</sequence>
<feature type="domain" description="Glutamyl/glutaminyl-tRNA synthetase class Ib anti-codon binding" evidence="14">
    <location>
        <begin position="340"/>
        <end position="439"/>
    </location>
</feature>
<comment type="caution">
    <text evidence="16">The sequence shown here is derived from an EMBL/GenBank/DDBJ whole genome shotgun (WGS) entry which is preliminary data.</text>
</comment>
<dbReference type="Gene3D" id="3.40.50.620">
    <property type="entry name" value="HUPs"/>
    <property type="match status" value="1"/>
</dbReference>
<dbReference type="EMBL" id="LGTQ01000012">
    <property type="protein sequence ID" value="KPM47126.1"/>
    <property type="molecule type" value="Genomic_DNA"/>
</dbReference>
<evidence type="ECO:0000313" key="16">
    <source>
        <dbReference type="EMBL" id="KPM47126.1"/>
    </source>
</evidence>
<evidence type="ECO:0000256" key="1">
    <source>
        <dbReference type="ARBA" id="ARBA00005594"/>
    </source>
</evidence>
<dbReference type="InterPro" id="IPR004514">
    <property type="entry name" value="Gln-tRNA-synth"/>
</dbReference>
<dbReference type="InterPro" id="IPR001412">
    <property type="entry name" value="aa-tRNA-synth_I_CS"/>
</dbReference>
<dbReference type="SUPFAM" id="SSF52374">
    <property type="entry name" value="Nucleotidylyl transferase"/>
    <property type="match status" value="1"/>
</dbReference>
<dbReference type="RefSeq" id="WP_055149694.1">
    <property type="nucleotide sequence ID" value="NZ_JXSZ01000012.1"/>
</dbReference>
<dbReference type="FunFam" id="3.90.800.10:FF:000001">
    <property type="entry name" value="Glutamine--tRNA ligase"/>
    <property type="match status" value="1"/>
</dbReference>
<dbReference type="InterPro" id="IPR020059">
    <property type="entry name" value="Glu/Gln-tRNA-synth_Ib_codon-bd"/>
</dbReference>
<dbReference type="Pfam" id="PF00749">
    <property type="entry name" value="tRNA-synt_1c"/>
    <property type="match status" value="1"/>
</dbReference>
<evidence type="ECO:0000256" key="12">
    <source>
        <dbReference type="SAM" id="MobiDB-lite"/>
    </source>
</evidence>
<evidence type="ECO:0000256" key="7">
    <source>
        <dbReference type="ARBA" id="ARBA00022917"/>
    </source>
</evidence>